<evidence type="ECO:0000313" key="3">
    <source>
        <dbReference type="Proteomes" id="UP000246145"/>
    </source>
</evidence>
<evidence type="ECO:0000259" key="1">
    <source>
        <dbReference type="Pfam" id="PF13524"/>
    </source>
</evidence>
<dbReference type="Proteomes" id="UP000246145">
    <property type="component" value="Unassembled WGS sequence"/>
</dbReference>
<dbReference type="Pfam" id="PF13524">
    <property type="entry name" value="Glyco_trans_1_2"/>
    <property type="match status" value="1"/>
</dbReference>
<dbReference type="AlphaFoldDB" id="A0A2U1CPP4"/>
<comment type="caution">
    <text evidence="2">The sequence shown here is derived from an EMBL/GenBank/DDBJ whole genome shotgun (WGS) entry which is preliminary data.</text>
</comment>
<gene>
    <name evidence="2" type="ORF">C7440_0239</name>
</gene>
<proteinExistence type="predicted"/>
<dbReference type="EMBL" id="QEKO01000001">
    <property type="protein sequence ID" value="PVY67856.1"/>
    <property type="molecule type" value="Genomic_DNA"/>
</dbReference>
<accession>A0A2U1CPP4</accession>
<feature type="domain" description="Spore protein YkvP/CgeB glycosyl transferase-like" evidence="1">
    <location>
        <begin position="212"/>
        <end position="277"/>
    </location>
</feature>
<organism evidence="2 3">
    <name type="scientific">Pusillimonas noertemannii</name>
    <dbReference type="NCBI Taxonomy" id="305977"/>
    <lineage>
        <taxon>Bacteria</taxon>
        <taxon>Pseudomonadati</taxon>
        <taxon>Pseudomonadota</taxon>
        <taxon>Betaproteobacteria</taxon>
        <taxon>Burkholderiales</taxon>
        <taxon>Alcaligenaceae</taxon>
        <taxon>Pusillimonas</taxon>
    </lineage>
</organism>
<name>A0A2U1CPP4_9BURK</name>
<dbReference type="InterPro" id="IPR055259">
    <property type="entry name" value="YkvP/CgeB_Glyco_trans-like"/>
</dbReference>
<reference evidence="2 3" key="1">
    <citation type="submission" date="2018-04" db="EMBL/GenBank/DDBJ databases">
        <title>Genomic Encyclopedia of Type Strains, Phase IV (KMG-IV): sequencing the most valuable type-strain genomes for metagenomic binning, comparative biology and taxonomic classification.</title>
        <authorList>
            <person name="Goeker M."/>
        </authorList>
    </citation>
    <scope>NUCLEOTIDE SEQUENCE [LARGE SCALE GENOMIC DNA]</scope>
    <source>
        <strain evidence="2 3">DSM 10065</strain>
    </source>
</reference>
<sequence>MAPGFFGYEKEISAELKRRGAQVDFILDRPFASPLVKAITKVWRDSTIVFADFYYRKKLKEFNRETYDLIFVINGQTLSESTLKHWKRAFPNATFVLYAWDSFRNRKKIIGNLEFFDSCFTFDPEDAHKYSINFRPLFFSTAFSRQDDYAPDYDISFVGTAHTDRYKVISTVLKRTRGKVSFYAYLFLQAKWVFYLYKIFKPEFRRAAINEFHFQPLSKEAVKNVFERSKIILDVEHYAQTGLTIRTFEALGAGKKLITTNSQISNYEFFSENNICIIDRNNPVIPDSFLRTHYNDLPAEIYGKYSIAGWLDQILQISCK</sequence>
<evidence type="ECO:0000313" key="2">
    <source>
        <dbReference type="EMBL" id="PVY67856.1"/>
    </source>
</evidence>
<protein>
    <recommendedName>
        <fullName evidence="1">Spore protein YkvP/CgeB glycosyl transferase-like domain-containing protein</fullName>
    </recommendedName>
</protein>
<keyword evidence="3" id="KW-1185">Reference proteome</keyword>